<name>A0A1M7T1G7_9FIRM</name>
<dbReference type="AlphaFoldDB" id="A0A1M7T1G7"/>
<gene>
    <name evidence="2" type="ORF">SAMN02745247_02822</name>
</gene>
<evidence type="ECO:0000259" key="1">
    <source>
        <dbReference type="Pfam" id="PF25583"/>
    </source>
</evidence>
<protein>
    <submittedName>
        <fullName evidence="2">WYL domain-containing protein</fullName>
    </submittedName>
</protein>
<dbReference type="InterPro" id="IPR057727">
    <property type="entry name" value="WCX_dom"/>
</dbReference>
<evidence type="ECO:0000313" key="3">
    <source>
        <dbReference type="Proteomes" id="UP000184097"/>
    </source>
</evidence>
<dbReference type="PROSITE" id="PS52050">
    <property type="entry name" value="WYL"/>
    <property type="match status" value="1"/>
</dbReference>
<proteinExistence type="predicted"/>
<evidence type="ECO:0000313" key="2">
    <source>
        <dbReference type="EMBL" id="SHN64593.1"/>
    </source>
</evidence>
<dbReference type="Proteomes" id="UP000184097">
    <property type="component" value="Unassembled WGS sequence"/>
</dbReference>
<reference evidence="2 3" key="1">
    <citation type="submission" date="2016-12" db="EMBL/GenBank/DDBJ databases">
        <authorList>
            <person name="Song W.-J."/>
            <person name="Kurnit D.M."/>
        </authorList>
    </citation>
    <scope>NUCLEOTIDE SEQUENCE [LARGE SCALE GENOMIC DNA]</scope>
    <source>
        <strain evidence="2 3">DSM 14810</strain>
    </source>
</reference>
<dbReference type="RefSeq" id="WP_072705393.1">
    <property type="nucleotide sequence ID" value="NZ_FRDH01000014.1"/>
</dbReference>
<sequence>MNNITTFDIISDLISLINSEEFDATIPTLSKYCNIPIEYTRRFILHAMSNNILSACISGEDIESSDLDYSVIEEYLDDEELFSEKLLSGKYDHIIWTIDLKVLPPAEDQLIGLSPLELSAIQNLGESKMSFKHGGIYERKDNTSTVDKSIRKNQEVIQTAIQNHSKISFSYKNRDGRVESHEGFPINISTNVVDNWIYFELANNYNYRLDRVTSTIKLINDGQPFPIINDNPKKKYMWGSFFNESSEPEHVKLVITDITTNIIQKIENDTQHRKGICHFYKKGEFYYYEDYIIGISEFQRWLRGYGSSIQVIEPLYLREKMIDSAKTALDYYTKSNLWKDL</sequence>
<accession>A0A1M7T1G7</accession>
<dbReference type="Pfam" id="PF25583">
    <property type="entry name" value="WCX"/>
    <property type="match status" value="1"/>
</dbReference>
<dbReference type="EMBL" id="FRDH01000014">
    <property type="protein sequence ID" value="SHN64593.1"/>
    <property type="molecule type" value="Genomic_DNA"/>
</dbReference>
<organism evidence="2 3">
    <name type="scientific">Butyrivibrio hungatei DSM 14810</name>
    <dbReference type="NCBI Taxonomy" id="1121132"/>
    <lineage>
        <taxon>Bacteria</taxon>
        <taxon>Bacillati</taxon>
        <taxon>Bacillota</taxon>
        <taxon>Clostridia</taxon>
        <taxon>Lachnospirales</taxon>
        <taxon>Lachnospiraceae</taxon>
        <taxon>Butyrivibrio</taxon>
    </lineage>
</organism>
<feature type="domain" description="WCX" evidence="1">
    <location>
        <begin position="295"/>
        <end position="329"/>
    </location>
</feature>